<dbReference type="Proteomes" id="UP001374803">
    <property type="component" value="Chromosome"/>
</dbReference>
<gene>
    <name evidence="1" type="ORF">LVJ94_24490</name>
</gene>
<reference evidence="1" key="1">
    <citation type="submission" date="2021-12" db="EMBL/GenBank/DDBJ databases">
        <title>Discovery of the Pendulisporaceae a myxobacterial family with distinct sporulation behavior and unique specialized metabolism.</title>
        <authorList>
            <person name="Garcia R."/>
            <person name="Popoff A."/>
            <person name="Bader C.D."/>
            <person name="Loehr J."/>
            <person name="Walesch S."/>
            <person name="Walt C."/>
            <person name="Boldt J."/>
            <person name="Bunk B."/>
            <person name="Haeckl F.J.F.P.J."/>
            <person name="Gunesch A.P."/>
            <person name="Birkelbach J."/>
            <person name="Nuebel U."/>
            <person name="Pietschmann T."/>
            <person name="Bach T."/>
            <person name="Mueller R."/>
        </authorList>
    </citation>
    <scope>NUCLEOTIDE SEQUENCE</scope>
    <source>
        <strain evidence="1">MSr11367</strain>
    </source>
</reference>
<keyword evidence="2" id="KW-1185">Reference proteome</keyword>
<sequence length="146" mass="16945">MASSDYPRKRQAFLQAFEDLRIKNGLDQLPPWFHVQFPDDKIMATWCSSMQQRVMTIQEADADRLFGFDAFVAKTGLDDELLCLTLDVENTPAKVTLIFEVYRLWFVDKMPWERLEPLVDEFIRAYAKEGACLGSLDEDEDSEPLE</sequence>
<dbReference type="EMBL" id="CP089983">
    <property type="protein sequence ID" value="WXB10373.1"/>
    <property type="molecule type" value="Genomic_DNA"/>
</dbReference>
<evidence type="ECO:0000313" key="1">
    <source>
        <dbReference type="EMBL" id="WXB10373.1"/>
    </source>
</evidence>
<evidence type="ECO:0000313" key="2">
    <source>
        <dbReference type="Proteomes" id="UP001374803"/>
    </source>
</evidence>
<dbReference type="RefSeq" id="WP_394840050.1">
    <property type="nucleotide sequence ID" value="NZ_CP089929.1"/>
</dbReference>
<accession>A0ABZ2LHE9</accession>
<protein>
    <submittedName>
        <fullName evidence="1">Uncharacterized protein</fullName>
    </submittedName>
</protein>
<organism evidence="1 2">
    <name type="scientific">Pendulispora rubella</name>
    <dbReference type="NCBI Taxonomy" id="2741070"/>
    <lineage>
        <taxon>Bacteria</taxon>
        <taxon>Pseudomonadati</taxon>
        <taxon>Myxococcota</taxon>
        <taxon>Myxococcia</taxon>
        <taxon>Myxococcales</taxon>
        <taxon>Sorangiineae</taxon>
        <taxon>Pendulisporaceae</taxon>
        <taxon>Pendulispora</taxon>
    </lineage>
</organism>
<name>A0ABZ2LHE9_9BACT</name>
<proteinExistence type="predicted"/>